<accession>A0A2P2IQ90</accession>
<keyword evidence="1" id="KW-0472">Membrane</keyword>
<dbReference type="AlphaFoldDB" id="A0A2P2IQ90"/>
<keyword evidence="1" id="KW-0812">Transmembrane</keyword>
<keyword evidence="1" id="KW-1133">Transmembrane helix</keyword>
<dbReference type="EMBL" id="GGEC01002884">
    <property type="protein sequence ID" value="MBW83367.1"/>
    <property type="molecule type" value="Transcribed_RNA"/>
</dbReference>
<reference evidence="2" key="1">
    <citation type="submission" date="2018-02" db="EMBL/GenBank/DDBJ databases">
        <title>Rhizophora mucronata_Transcriptome.</title>
        <authorList>
            <person name="Meera S.P."/>
            <person name="Sreeshan A."/>
            <person name="Augustine A."/>
        </authorList>
    </citation>
    <scope>NUCLEOTIDE SEQUENCE</scope>
    <source>
        <tissue evidence="2">Leaf</tissue>
    </source>
</reference>
<organism evidence="2">
    <name type="scientific">Rhizophora mucronata</name>
    <name type="common">Asiatic mangrove</name>
    <dbReference type="NCBI Taxonomy" id="61149"/>
    <lineage>
        <taxon>Eukaryota</taxon>
        <taxon>Viridiplantae</taxon>
        <taxon>Streptophyta</taxon>
        <taxon>Embryophyta</taxon>
        <taxon>Tracheophyta</taxon>
        <taxon>Spermatophyta</taxon>
        <taxon>Magnoliopsida</taxon>
        <taxon>eudicotyledons</taxon>
        <taxon>Gunneridae</taxon>
        <taxon>Pentapetalae</taxon>
        <taxon>rosids</taxon>
        <taxon>fabids</taxon>
        <taxon>Malpighiales</taxon>
        <taxon>Rhizophoraceae</taxon>
        <taxon>Rhizophora</taxon>
    </lineage>
</organism>
<proteinExistence type="predicted"/>
<evidence type="ECO:0000313" key="2">
    <source>
        <dbReference type="EMBL" id="MBW83367.1"/>
    </source>
</evidence>
<evidence type="ECO:0000256" key="1">
    <source>
        <dbReference type="SAM" id="Phobius"/>
    </source>
</evidence>
<sequence length="63" mass="7468">MFLSIISLVVYLVSEMLLIVIGLKAMTTWKFAMRQHPLSVLCHMDMGNSTMRNIRRSFLWLHW</sequence>
<name>A0A2P2IQ90_RHIMU</name>
<feature type="transmembrane region" description="Helical" evidence="1">
    <location>
        <begin position="6"/>
        <end position="26"/>
    </location>
</feature>
<protein>
    <submittedName>
        <fullName evidence="2">Uncharacterized protein</fullName>
    </submittedName>
</protein>